<dbReference type="RefSeq" id="WP_344025265.1">
    <property type="nucleotide sequence ID" value="NZ_BAAABX010000041.1"/>
</dbReference>
<organism evidence="2 3">
    <name type="scientific">Streptomyces luteireticuli</name>
    <dbReference type="NCBI Taxonomy" id="173858"/>
    <lineage>
        <taxon>Bacteria</taxon>
        <taxon>Bacillati</taxon>
        <taxon>Actinomycetota</taxon>
        <taxon>Actinomycetes</taxon>
        <taxon>Kitasatosporales</taxon>
        <taxon>Streptomycetaceae</taxon>
        <taxon>Streptomyces</taxon>
    </lineage>
</organism>
<protein>
    <recommendedName>
        <fullName evidence="1">Iminophenyl-pyruvate dimer synthase domain-containing protein</fullName>
    </recommendedName>
</protein>
<name>A0ABN0YUF2_9ACTN</name>
<dbReference type="PANTHER" id="PTHR34400:SF4">
    <property type="entry name" value="MEMBRANE PROTEIN"/>
    <property type="match status" value="1"/>
</dbReference>
<sequence>MTGKSARTERKVPEIATLRELTEHLVAAAKVELSTIPLYLYSTYSIRTKGYSQWAAGKSAQRTMIGVAIEEMLHLTLARNLLVAIGSGDAVRFYDREYSADGFTTPYPKPMLMREPDLELHLRRLSKEQVTGTFMQIELPDDKATELAAEIRPYKTLGEFYARIEQGIRDLSSDHLKEKIDWGRAKRELWKFQYHRGYWNQNGGSDGPMIIVDEKTALHAMEIIVDQGEGARQDHGYLPDPIFRTADHPDQEVGKWQASHYTKFQDIAKGLNGIGVICDDNGRQKFTIDDSEVIWPVLDDPALARLVPGRPVHKLTEFSNAVYCYVLALLDAIYATPMTPYTDAAPFHESERYGLERGFVAAMQGVLYPVADLLVRTPLVDGDMPGVRPDANAGPPFEHYAFTTQRPKGELVALCNDLLALYPELGGDDGVQRQISLLPDFELPS</sequence>
<dbReference type="Gene3D" id="1.20.1260.10">
    <property type="match status" value="1"/>
</dbReference>
<dbReference type="InterPro" id="IPR012347">
    <property type="entry name" value="Ferritin-like"/>
</dbReference>
<evidence type="ECO:0000259" key="1">
    <source>
        <dbReference type="Pfam" id="PF12902"/>
    </source>
</evidence>
<gene>
    <name evidence="2" type="ORF">GCM10010357_35260</name>
</gene>
<reference evidence="2 3" key="1">
    <citation type="journal article" date="2019" name="Int. J. Syst. Evol. Microbiol.">
        <title>The Global Catalogue of Microorganisms (GCM) 10K type strain sequencing project: providing services to taxonomists for standard genome sequencing and annotation.</title>
        <authorList>
            <consortium name="The Broad Institute Genomics Platform"/>
            <consortium name="The Broad Institute Genome Sequencing Center for Infectious Disease"/>
            <person name="Wu L."/>
            <person name="Ma J."/>
        </authorList>
    </citation>
    <scope>NUCLEOTIDE SEQUENCE [LARGE SCALE GENOMIC DNA]</scope>
    <source>
        <strain evidence="2 3">JCM 4788</strain>
    </source>
</reference>
<dbReference type="Pfam" id="PF12902">
    <property type="entry name" value="Ferritin-like"/>
    <property type="match status" value="1"/>
</dbReference>
<proteinExistence type="predicted"/>
<accession>A0ABN0YUF2</accession>
<comment type="caution">
    <text evidence="2">The sequence shown here is derived from an EMBL/GenBank/DDBJ whole genome shotgun (WGS) entry which is preliminary data.</text>
</comment>
<dbReference type="EMBL" id="BAAABX010000041">
    <property type="protein sequence ID" value="GAA0411132.1"/>
    <property type="molecule type" value="Genomic_DNA"/>
</dbReference>
<dbReference type="InterPro" id="IPR026820">
    <property type="entry name" value="VioB/RebD_dom"/>
</dbReference>
<keyword evidence="3" id="KW-1185">Reference proteome</keyword>
<dbReference type="Proteomes" id="UP001500879">
    <property type="component" value="Unassembled WGS sequence"/>
</dbReference>
<dbReference type="PANTHER" id="PTHR34400">
    <property type="match status" value="1"/>
</dbReference>
<evidence type="ECO:0000313" key="2">
    <source>
        <dbReference type="EMBL" id="GAA0411132.1"/>
    </source>
</evidence>
<feature type="domain" description="Iminophenyl-pyruvate dimer synthase" evidence="1">
    <location>
        <begin position="26"/>
        <end position="268"/>
    </location>
</feature>
<evidence type="ECO:0000313" key="3">
    <source>
        <dbReference type="Proteomes" id="UP001500879"/>
    </source>
</evidence>